<evidence type="ECO:0000256" key="5">
    <source>
        <dbReference type="RuleBase" id="RU000687"/>
    </source>
</evidence>
<gene>
    <name evidence="8" type="ORF">MEDL_36866</name>
</gene>
<evidence type="ECO:0000256" key="4">
    <source>
        <dbReference type="ARBA" id="ARBA00023136"/>
    </source>
</evidence>
<dbReference type="InterPro" id="IPR036719">
    <property type="entry name" value="Neuro-gated_channel_TM_sf"/>
</dbReference>
<dbReference type="InterPro" id="IPR038050">
    <property type="entry name" value="Neuro_actylchol_rec"/>
</dbReference>
<dbReference type="InterPro" id="IPR018000">
    <property type="entry name" value="Neurotransmitter_ion_chnl_CS"/>
</dbReference>
<dbReference type="Gene3D" id="2.70.170.10">
    <property type="entry name" value="Neurotransmitter-gated ion-channel ligand-binding domain"/>
    <property type="match status" value="1"/>
</dbReference>
<evidence type="ECO:0000259" key="7">
    <source>
        <dbReference type="Pfam" id="PF02932"/>
    </source>
</evidence>
<feature type="signal peptide" evidence="5">
    <location>
        <begin position="1"/>
        <end position="27"/>
    </location>
</feature>
<name>A0A8S3SY98_MYTED</name>
<keyword evidence="5" id="KW-0406">Ion transport</keyword>
<dbReference type="GO" id="GO:0004888">
    <property type="term" value="F:transmembrane signaling receptor activity"/>
    <property type="evidence" value="ECO:0007669"/>
    <property type="project" value="InterPro"/>
</dbReference>
<dbReference type="SUPFAM" id="SSF63712">
    <property type="entry name" value="Nicotinic receptor ligand binding domain-like"/>
    <property type="match status" value="1"/>
</dbReference>
<comment type="similarity">
    <text evidence="5">Belongs to the ligand-gated ion channel (TC 1.A.9) family.</text>
</comment>
<sequence>MTSKGFFTERGILFFLCFLDLFKYSTSYSVSDANHLHNLLFDQSGYKTLVLPAYPVNVSVEYNMLTVNSLVWNDIRLAWNKSYHGNIEHIYVSEDSVWHPKLIVQNSIEDLSSLGDDTTVRIRNDGEIRWELPAILSTSCDMDVTIFPFDSQTCDIELASWGFHTDAVNLTFLKTNLDLEDYSINGEWNIVSTSQHASELTEEGLVYSELLFRIVFERLPNYYIMSVIIPVILTAVLTSVTFILPVESGEKVGYILTVLLALAVLLIMFTDSMPTTSKHTSVLVVFLTVTLGLASFVIIVTILIIRLYHEPENYIAPNWMHSLVRRFRKPQNSAVDVNQIDQTDFTENNKLPGSGHRSCKKASLDNIKTTYTNIELALFFDNFLFVVFTVLYVLITVCFALTLCVAE</sequence>
<dbReference type="EMBL" id="CAJPWZ010001791">
    <property type="protein sequence ID" value="CAG2223631.1"/>
    <property type="molecule type" value="Genomic_DNA"/>
</dbReference>
<dbReference type="InterPro" id="IPR006202">
    <property type="entry name" value="Neur_chan_lig-bd"/>
</dbReference>
<dbReference type="Pfam" id="PF02932">
    <property type="entry name" value="Neur_chan_memb"/>
    <property type="match status" value="1"/>
</dbReference>
<dbReference type="Gene3D" id="1.20.58.390">
    <property type="entry name" value="Neurotransmitter-gated ion-channel transmembrane domain"/>
    <property type="match status" value="1"/>
</dbReference>
<protein>
    <submittedName>
        <fullName evidence="8">Uncharacterized protein</fullName>
    </submittedName>
</protein>
<dbReference type="InterPro" id="IPR006201">
    <property type="entry name" value="Neur_channel"/>
</dbReference>
<feature type="chain" id="PRO_5035958927" evidence="5">
    <location>
        <begin position="28"/>
        <end position="407"/>
    </location>
</feature>
<organism evidence="8 9">
    <name type="scientific">Mytilus edulis</name>
    <name type="common">Blue mussel</name>
    <dbReference type="NCBI Taxonomy" id="6550"/>
    <lineage>
        <taxon>Eukaryota</taxon>
        <taxon>Metazoa</taxon>
        <taxon>Spiralia</taxon>
        <taxon>Lophotrochozoa</taxon>
        <taxon>Mollusca</taxon>
        <taxon>Bivalvia</taxon>
        <taxon>Autobranchia</taxon>
        <taxon>Pteriomorphia</taxon>
        <taxon>Mytilida</taxon>
        <taxon>Mytiloidea</taxon>
        <taxon>Mytilidae</taxon>
        <taxon>Mytilinae</taxon>
        <taxon>Mytilus</taxon>
    </lineage>
</organism>
<dbReference type="InterPro" id="IPR006029">
    <property type="entry name" value="Neurotrans-gated_channel_TM"/>
</dbReference>
<dbReference type="Proteomes" id="UP000683360">
    <property type="component" value="Unassembled WGS sequence"/>
</dbReference>
<proteinExistence type="inferred from homology"/>
<dbReference type="GO" id="GO:0016020">
    <property type="term" value="C:membrane"/>
    <property type="evidence" value="ECO:0007669"/>
    <property type="project" value="UniProtKB-SubCell"/>
</dbReference>
<keyword evidence="3 5" id="KW-1133">Transmembrane helix</keyword>
<reference evidence="8" key="1">
    <citation type="submission" date="2021-03" db="EMBL/GenBank/DDBJ databases">
        <authorList>
            <person name="Bekaert M."/>
        </authorList>
    </citation>
    <scope>NUCLEOTIDE SEQUENCE</scope>
</reference>
<comment type="caution">
    <text evidence="8">The sequence shown here is derived from an EMBL/GenBank/DDBJ whole genome shotgun (WGS) entry which is preliminary data.</text>
</comment>
<dbReference type="Pfam" id="PF02931">
    <property type="entry name" value="Neur_chan_LBD"/>
    <property type="match status" value="1"/>
</dbReference>
<evidence type="ECO:0000259" key="6">
    <source>
        <dbReference type="Pfam" id="PF02931"/>
    </source>
</evidence>
<evidence type="ECO:0000313" key="8">
    <source>
        <dbReference type="EMBL" id="CAG2223631.1"/>
    </source>
</evidence>
<dbReference type="FunFam" id="2.70.170.10:FF:000028">
    <property type="entry name" value="AcetylCholine Receptor"/>
    <property type="match status" value="1"/>
</dbReference>
<dbReference type="PANTHER" id="PTHR18945">
    <property type="entry name" value="NEUROTRANSMITTER GATED ION CHANNEL"/>
    <property type="match status" value="1"/>
</dbReference>
<accession>A0A8S3SY98</accession>
<feature type="transmembrane region" description="Helical" evidence="5">
    <location>
        <begin position="383"/>
        <end position="406"/>
    </location>
</feature>
<dbReference type="GO" id="GO:0005230">
    <property type="term" value="F:extracellular ligand-gated monoatomic ion channel activity"/>
    <property type="evidence" value="ECO:0007669"/>
    <property type="project" value="InterPro"/>
</dbReference>
<evidence type="ECO:0000256" key="1">
    <source>
        <dbReference type="ARBA" id="ARBA00004141"/>
    </source>
</evidence>
<feature type="transmembrane region" description="Helical" evidence="5">
    <location>
        <begin position="222"/>
        <end position="246"/>
    </location>
</feature>
<dbReference type="PROSITE" id="PS00236">
    <property type="entry name" value="NEUROTR_ION_CHANNEL"/>
    <property type="match status" value="1"/>
</dbReference>
<dbReference type="SUPFAM" id="SSF90112">
    <property type="entry name" value="Neurotransmitter-gated ion-channel transmembrane pore"/>
    <property type="match status" value="1"/>
</dbReference>
<dbReference type="CDD" id="cd19051">
    <property type="entry name" value="LGIC_TM_cation"/>
    <property type="match status" value="1"/>
</dbReference>
<evidence type="ECO:0000256" key="2">
    <source>
        <dbReference type="ARBA" id="ARBA00022692"/>
    </source>
</evidence>
<keyword evidence="5" id="KW-0813">Transport</keyword>
<dbReference type="PRINTS" id="PR00252">
    <property type="entry name" value="NRIONCHANNEL"/>
</dbReference>
<feature type="domain" description="Neurotransmitter-gated ion-channel ligand-binding" evidence="6">
    <location>
        <begin position="62"/>
        <end position="219"/>
    </location>
</feature>
<comment type="subcellular location">
    <subcellularLocation>
        <location evidence="1">Membrane</location>
        <topology evidence="1">Multi-pass membrane protein</topology>
    </subcellularLocation>
</comment>
<feature type="domain" description="Neurotransmitter-gated ion-channel transmembrane" evidence="7">
    <location>
        <begin position="227"/>
        <end position="328"/>
    </location>
</feature>
<keyword evidence="5" id="KW-0407">Ion channel</keyword>
<keyword evidence="5" id="KW-0732">Signal</keyword>
<dbReference type="CDD" id="cd18989">
    <property type="entry name" value="LGIC_ECD_cation"/>
    <property type="match status" value="1"/>
</dbReference>
<dbReference type="OrthoDB" id="6099057at2759"/>
<keyword evidence="2 5" id="KW-0812">Transmembrane</keyword>
<dbReference type="AlphaFoldDB" id="A0A8S3SY98"/>
<feature type="transmembrane region" description="Helical" evidence="5">
    <location>
        <begin position="252"/>
        <end position="270"/>
    </location>
</feature>
<feature type="transmembrane region" description="Helical" evidence="5">
    <location>
        <begin position="282"/>
        <end position="308"/>
    </location>
</feature>
<dbReference type="InterPro" id="IPR036734">
    <property type="entry name" value="Neur_chan_lig-bd_sf"/>
</dbReference>
<evidence type="ECO:0000313" key="9">
    <source>
        <dbReference type="Proteomes" id="UP000683360"/>
    </source>
</evidence>
<keyword evidence="4 5" id="KW-0472">Membrane</keyword>
<evidence type="ECO:0000256" key="3">
    <source>
        <dbReference type="ARBA" id="ARBA00022989"/>
    </source>
</evidence>
<keyword evidence="9" id="KW-1185">Reference proteome</keyword>